<accession>A0A840NQM6</accession>
<comment type="caution">
    <text evidence="2">The sequence shown here is derived from an EMBL/GenBank/DDBJ whole genome shotgun (WGS) entry which is preliminary data.</text>
</comment>
<keyword evidence="3" id="KW-1185">Reference proteome</keyword>
<gene>
    <name evidence="2" type="ORF">BJ969_005421</name>
</gene>
<feature type="region of interest" description="Disordered" evidence="1">
    <location>
        <begin position="44"/>
        <end position="68"/>
    </location>
</feature>
<evidence type="ECO:0000313" key="3">
    <source>
        <dbReference type="Proteomes" id="UP000580474"/>
    </source>
</evidence>
<dbReference type="Proteomes" id="UP000580474">
    <property type="component" value="Unassembled WGS sequence"/>
</dbReference>
<protein>
    <submittedName>
        <fullName evidence="2">Uncharacterized protein</fullName>
    </submittedName>
</protein>
<dbReference type="AlphaFoldDB" id="A0A840NQM6"/>
<reference evidence="2 3" key="1">
    <citation type="submission" date="2020-08" db="EMBL/GenBank/DDBJ databases">
        <title>Sequencing the genomes of 1000 actinobacteria strains.</title>
        <authorList>
            <person name="Klenk H.-P."/>
        </authorList>
    </citation>
    <scope>NUCLEOTIDE SEQUENCE [LARGE SCALE GENOMIC DNA]</scope>
    <source>
        <strain evidence="2 3">DSM 45582</strain>
    </source>
</reference>
<evidence type="ECO:0000313" key="2">
    <source>
        <dbReference type="EMBL" id="MBB5072333.1"/>
    </source>
</evidence>
<dbReference type="RefSeq" id="WP_221315949.1">
    <property type="nucleotide sequence ID" value="NZ_JACHIV010000001.1"/>
</dbReference>
<name>A0A840NQM6_9PSEU</name>
<evidence type="ECO:0000256" key="1">
    <source>
        <dbReference type="SAM" id="MobiDB-lite"/>
    </source>
</evidence>
<organism evidence="2 3">
    <name type="scientific">Saccharopolyspora gloriosae</name>
    <dbReference type="NCBI Taxonomy" id="455344"/>
    <lineage>
        <taxon>Bacteria</taxon>
        <taxon>Bacillati</taxon>
        <taxon>Actinomycetota</taxon>
        <taxon>Actinomycetes</taxon>
        <taxon>Pseudonocardiales</taxon>
        <taxon>Pseudonocardiaceae</taxon>
        <taxon>Saccharopolyspora</taxon>
    </lineage>
</organism>
<sequence length="68" mass="7202">MRRARRTSPVRVCSRDVARRAAGFARAGAAERPCASPPVVFAGREREEPAEPVSAAADRVGADRPAEG</sequence>
<dbReference type="EMBL" id="JACHIV010000001">
    <property type="protein sequence ID" value="MBB5072333.1"/>
    <property type="molecule type" value="Genomic_DNA"/>
</dbReference>
<proteinExistence type="predicted"/>